<keyword evidence="3" id="KW-1185">Reference proteome</keyword>
<accession>F4QN00</accession>
<gene>
    <name evidence="2" type="ORF">ABI_30070</name>
</gene>
<protein>
    <submittedName>
        <fullName evidence="2">Uncharacterized protein</fullName>
    </submittedName>
</protein>
<evidence type="ECO:0000256" key="1">
    <source>
        <dbReference type="SAM" id="MobiDB-lite"/>
    </source>
</evidence>
<reference evidence="3" key="1">
    <citation type="submission" date="2011-03" db="EMBL/GenBank/DDBJ databases">
        <title>Draft genome sequence of Brevundimonas diminuta.</title>
        <authorList>
            <person name="Brown P.J.B."/>
            <person name="Buechlein A."/>
            <person name="Hemmerich C."/>
            <person name="Brun Y.V."/>
        </authorList>
    </citation>
    <scope>NUCLEOTIDE SEQUENCE [LARGE SCALE GENOMIC DNA]</scope>
    <source>
        <strain evidence="3">C19</strain>
    </source>
</reference>
<dbReference type="Proteomes" id="UP000006512">
    <property type="component" value="Unassembled WGS sequence"/>
</dbReference>
<name>F4QN00_9CAUL</name>
<dbReference type="AlphaFoldDB" id="F4QN00"/>
<sequence length="59" mass="6682">MFHTRPRCAAKIFPPKRNMQNDRVRTCQTPSSPLRREEKSNPSGLAATPSYRRSPCGGH</sequence>
<feature type="region of interest" description="Disordered" evidence="1">
    <location>
        <begin position="1"/>
        <end position="59"/>
    </location>
</feature>
<evidence type="ECO:0000313" key="2">
    <source>
        <dbReference type="EMBL" id="EGF91591.1"/>
    </source>
</evidence>
<organism evidence="2 3">
    <name type="scientific">Asticcacaulis biprosthecium C19</name>
    <dbReference type="NCBI Taxonomy" id="715226"/>
    <lineage>
        <taxon>Bacteria</taxon>
        <taxon>Pseudomonadati</taxon>
        <taxon>Pseudomonadota</taxon>
        <taxon>Alphaproteobacteria</taxon>
        <taxon>Caulobacterales</taxon>
        <taxon>Caulobacteraceae</taxon>
        <taxon>Asticcacaulis</taxon>
    </lineage>
</organism>
<dbReference type="EMBL" id="GL883078">
    <property type="protein sequence ID" value="EGF91591.1"/>
    <property type="molecule type" value="Genomic_DNA"/>
</dbReference>
<dbReference type="HOGENOM" id="CLU_2950212_0_0_5"/>
<proteinExistence type="predicted"/>
<evidence type="ECO:0000313" key="3">
    <source>
        <dbReference type="Proteomes" id="UP000006512"/>
    </source>
</evidence>